<evidence type="ECO:0000256" key="4">
    <source>
        <dbReference type="ARBA" id="ARBA00023163"/>
    </source>
</evidence>
<dbReference type="GO" id="GO:0006355">
    <property type="term" value="P:regulation of DNA-templated transcription"/>
    <property type="evidence" value="ECO:0007669"/>
    <property type="project" value="InterPro"/>
</dbReference>
<evidence type="ECO:0000256" key="3">
    <source>
        <dbReference type="ARBA" id="ARBA00023125"/>
    </source>
</evidence>
<dbReference type="InterPro" id="IPR041920">
    <property type="entry name" value="ROS/MUCR_sf"/>
</dbReference>
<evidence type="ECO:0000313" key="5">
    <source>
        <dbReference type="EMBL" id="KEQ02608.1"/>
    </source>
</evidence>
<keyword evidence="2" id="KW-0805">Transcription regulation</keyword>
<comment type="caution">
    <text evidence="5">The sequence shown here is derived from an EMBL/GenBank/DDBJ whole genome shotgun (WGS) entry which is preliminary data.</text>
</comment>
<comment type="similarity">
    <text evidence="1">Belongs to the ros/MucR family.</text>
</comment>
<gene>
    <name evidence="5" type="ORF">GV68_20370</name>
</gene>
<dbReference type="Pfam" id="PF05443">
    <property type="entry name" value="ROS_MUCR"/>
    <property type="match status" value="1"/>
</dbReference>
<proteinExistence type="inferred from homology"/>
<evidence type="ECO:0000313" key="6">
    <source>
        <dbReference type="Proteomes" id="UP000052167"/>
    </source>
</evidence>
<dbReference type="RefSeq" id="WP_037167905.1">
    <property type="nucleotide sequence ID" value="NZ_JOKI01000020.1"/>
</dbReference>
<evidence type="ECO:0000256" key="2">
    <source>
        <dbReference type="ARBA" id="ARBA00023015"/>
    </source>
</evidence>
<protein>
    <submittedName>
        <fullName evidence="5">Transcriptional regulator</fullName>
    </submittedName>
</protein>
<dbReference type="InterPro" id="IPR008807">
    <property type="entry name" value="ROS_MUCR"/>
</dbReference>
<dbReference type="Proteomes" id="UP000052167">
    <property type="component" value="Unassembled WGS sequence"/>
</dbReference>
<keyword evidence="4" id="KW-0804">Transcription</keyword>
<sequence length="146" mass="16187">MNEGGETGENEQLAQLTAGIVAAYVGNHVVPIDDLSGLIAGVHSALARARGPAVPEPVVVERAKPAVPIKKSVEHDCIICLEDGLKFRSLKRHLMTYHDMSPDDYRRKWELPESYPMVAPDYAERRSQLARDMGLGTRRKKKVKQA</sequence>
<dbReference type="OrthoDB" id="9809693at2"/>
<name>A0A922T9E5_9HYPH</name>
<dbReference type="GO" id="GO:0003677">
    <property type="term" value="F:DNA binding"/>
    <property type="evidence" value="ECO:0007669"/>
    <property type="project" value="UniProtKB-KW"/>
</dbReference>
<accession>A0A922T9E5</accession>
<dbReference type="Gene3D" id="1.10.10.1550">
    <property type="entry name" value="ROS/MUCR transcriptional regulator protein"/>
    <property type="match status" value="1"/>
</dbReference>
<keyword evidence="3" id="KW-0238">DNA-binding</keyword>
<dbReference type="AlphaFoldDB" id="A0A922T9E5"/>
<dbReference type="EMBL" id="JOKJ01000047">
    <property type="protein sequence ID" value="KEQ02608.1"/>
    <property type="molecule type" value="Genomic_DNA"/>
</dbReference>
<dbReference type="GO" id="GO:0008270">
    <property type="term" value="F:zinc ion binding"/>
    <property type="evidence" value="ECO:0007669"/>
    <property type="project" value="InterPro"/>
</dbReference>
<keyword evidence="6" id="KW-1185">Reference proteome</keyword>
<reference evidence="5 6" key="1">
    <citation type="submission" date="2014-06" db="EMBL/GenBank/DDBJ databases">
        <title>Rhizobium pelagicum/R2-400B4.</title>
        <authorList>
            <person name="Kimes N.E."/>
            <person name="Lopez-Perez M."/>
        </authorList>
    </citation>
    <scope>NUCLEOTIDE SEQUENCE [LARGE SCALE GENOMIC DNA]</scope>
    <source>
        <strain evidence="5 6">R2-400B4</strain>
    </source>
</reference>
<evidence type="ECO:0000256" key="1">
    <source>
        <dbReference type="ARBA" id="ARBA00007031"/>
    </source>
</evidence>
<organism evidence="5 6">
    <name type="scientific">Pseudorhizobium pelagicum</name>
    <dbReference type="NCBI Taxonomy" id="1509405"/>
    <lineage>
        <taxon>Bacteria</taxon>
        <taxon>Pseudomonadati</taxon>
        <taxon>Pseudomonadota</taxon>
        <taxon>Alphaproteobacteria</taxon>
        <taxon>Hyphomicrobiales</taxon>
        <taxon>Rhizobiaceae</taxon>
        <taxon>Rhizobium/Agrobacterium group</taxon>
        <taxon>Pseudorhizobium</taxon>
    </lineage>
</organism>